<evidence type="ECO:0000313" key="3">
    <source>
        <dbReference type="Proteomes" id="UP000604825"/>
    </source>
</evidence>
<reference evidence="2" key="1">
    <citation type="submission" date="2020-10" db="EMBL/GenBank/DDBJ databases">
        <authorList>
            <person name="Han B."/>
            <person name="Lu T."/>
            <person name="Zhao Q."/>
            <person name="Huang X."/>
            <person name="Zhao Y."/>
        </authorList>
    </citation>
    <scope>NUCLEOTIDE SEQUENCE</scope>
</reference>
<dbReference type="AlphaFoldDB" id="A0A811QMF7"/>
<name>A0A811QMF7_9POAL</name>
<evidence type="ECO:0000313" key="2">
    <source>
        <dbReference type="EMBL" id="CAD6257249.1"/>
    </source>
</evidence>
<comment type="caution">
    <text evidence="2">The sequence shown here is derived from an EMBL/GenBank/DDBJ whole genome shotgun (WGS) entry which is preliminary data.</text>
</comment>
<proteinExistence type="predicted"/>
<feature type="compositionally biased region" description="Basic and acidic residues" evidence="1">
    <location>
        <begin position="329"/>
        <end position="347"/>
    </location>
</feature>
<feature type="region of interest" description="Disordered" evidence="1">
    <location>
        <begin position="304"/>
        <end position="378"/>
    </location>
</feature>
<gene>
    <name evidence="2" type="ORF">NCGR_LOCUS40739</name>
</gene>
<sequence>MDKTTDLELLNRIKLDDQDLELLNRIELVSFEDDDEPMQVEEDLERRKFSSLQKETYGQMKRVEECFWLSFRWPDGKENAARRVVRNVEDLTKEEYMQAIPWWAQKAPEAWELAAELRWCNEAWKVKSDAARACRQMMRGASHRQGNCSHARWKKKMVLVVAASQLYVVDGDSGGESSALSVGASEQGYVYMLIGKATLRTVWLSLYWKLASISVVAAAKGETKGTNLVVERSELLVGAANRGSWATTLSVTLAVAYCIKAWAALPSEWQQADIVQSFCHWAMKSTLWIVKIEECKLKLDLQQPEREKQRGEEGTTAAGMKKRRQGRAGHGEGKRSETGTDARRPADPVDCPAGVHHLSHNHQRKREDVGREDMGEEP</sequence>
<dbReference type="EMBL" id="CAJGYO010000010">
    <property type="protein sequence ID" value="CAD6257249.1"/>
    <property type="molecule type" value="Genomic_DNA"/>
</dbReference>
<dbReference type="OrthoDB" id="686875at2759"/>
<accession>A0A811QMF7</accession>
<evidence type="ECO:0000256" key="1">
    <source>
        <dbReference type="SAM" id="MobiDB-lite"/>
    </source>
</evidence>
<dbReference type="Proteomes" id="UP000604825">
    <property type="component" value="Unassembled WGS sequence"/>
</dbReference>
<keyword evidence="3" id="KW-1185">Reference proteome</keyword>
<feature type="compositionally biased region" description="Basic and acidic residues" evidence="1">
    <location>
        <begin position="304"/>
        <end position="313"/>
    </location>
</feature>
<protein>
    <submittedName>
        <fullName evidence="2">Uncharacterized protein</fullName>
    </submittedName>
</protein>
<organism evidence="2 3">
    <name type="scientific">Miscanthus lutarioriparius</name>
    <dbReference type="NCBI Taxonomy" id="422564"/>
    <lineage>
        <taxon>Eukaryota</taxon>
        <taxon>Viridiplantae</taxon>
        <taxon>Streptophyta</taxon>
        <taxon>Embryophyta</taxon>
        <taxon>Tracheophyta</taxon>
        <taxon>Spermatophyta</taxon>
        <taxon>Magnoliopsida</taxon>
        <taxon>Liliopsida</taxon>
        <taxon>Poales</taxon>
        <taxon>Poaceae</taxon>
        <taxon>PACMAD clade</taxon>
        <taxon>Panicoideae</taxon>
        <taxon>Andropogonodae</taxon>
        <taxon>Andropogoneae</taxon>
        <taxon>Saccharinae</taxon>
        <taxon>Miscanthus</taxon>
    </lineage>
</organism>
<feature type="compositionally biased region" description="Basic and acidic residues" evidence="1">
    <location>
        <begin position="365"/>
        <end position="378"/>
    </location>
</feature>